<evidence type="ECO:0000313" key="3">
    <source>
        <dbReference type="Proteomes" id="UP000059680"/>
    </source>
</evidence>
<protein>
    <submittedName>
        <fullName evidence="2">Os10g0408020 protein</fullName>
    </submittedName>
</protein>
<reference evidence="2 3" key="2">
    <citation type="journal article" date="2013" name="Plant Cell Physiol.">
        <title>Rice Annotation Project Database (RAP-DB): an integrative and interactive database for rice genomics.</title>
        <authorList>
            <person name="Sakai H."/>
            <person name="Lee S.S."/>
            <person name="Tanaka T."/>
            <person name="Numa H."/>
            <person name="Kim J."/>
            <person name="Kawahara Y."/>
            <person name="Wakimoto H."/>
            <person name="Yang C.C."/>
            <person name="Iwamoto M."/>
            <person name="Abe T."/>
            <person name="Yamada Y."/>
            <person name="Muto A."/>
            <person name="Inokuchi H."/>
            <person name="Ikemura T."/>
            <person name="Matsumoto T."/>
            <person name="Sasaki T."/>
            <person name="Itoh T."/>
        </authorList>
    </citation>
    <scope>NUCLEOTIDE SEQUENCE [LARGE SCALE GENOMIC DNA]</scope>
    <source>
        <strain evidence="3">cv. Nipponbare</strain>
    </source>
</reference>
<organism evidence="2 3">
    <name type="scientific">Oryza sativa subsp. japonica</name>
    <name type="common">Rice</name>
    <dbReference type="NCBI Taxonomy" id="39947"/>
    <lineage>
        <taxon>Eukaryota</taxon>
        <taxon>Viridiplantae</taxon>
        <taxon>Streptophyta</taxon>
        <taxon>Embryophyta</taxon>
        <taxon>Tracheophyta</taxon>
        <taxon>Spermatophyta</taxon>
        <taxon>Magnoliopsida</taxon>
        <taxon>Liliopsida</taxon>
        <taxon>Poales</taxon>
        <taxon>Poaceae</taxon>
        <taxon>BOP clade</taxon>
        <taxon>Oryzoideae</taxon>
        <taxon>Oryzeae</taxon>
        <taxon>Oryzinae</taxon>
        <taxon>Oryza</taxon>
        <taxon>Oryza sativa</taxon>
    </lineage>
</organism>
<feature type="region of interest" description="Disordered" evidence="1">
    <location>
        <begin position="1"/>
        <end position="34"/>
    </location>
</feature>
<keyword evidence="3" id="KW-1185">Reference proteome</keyword>
<dbReference type="PaxDb" id="39947-A0A0P0XU23"/>
<dbReference type="Proteomes" id="UP000059680">
    <property type="component" value="Chromosome 10"/>
</dbReference>
<reference evidence="2 3" key="3">
    <citation type="journal article" date="2013" name="Rice">
        <title>Improvement of the Oryza sativa Nipponbare reference genome using next generation sequence and optical map data.</title>
        <authorList>
            <person name="Kawahara Y."/>
            <person name="de la Bastide M."/>
            <person name="Hamilton J.P."/>
            <person name="Kanamori H."/>
            <person name="McCombie W.R."/>
            <person name="Ouyang S."/>
            <person name="Schwartz D.C."/>
            <person name="Tanaka T."/>
            <person name="Wu J."/>
            <person name="Zhou S."/>
            <person name="Childs K.L."/>
            <person name="Davidson R.M."/>
            <person name="Lin H."/>
            <person name="Quesada-Ocampo L."/>
            <person name="Vaillancourt B."/>
            <person name="Sakai H."/>
            <person name="Lee S.S."/>
            <person name="Kim J."/>
            <person name="Numa H."/>
            <person name="Itoh T."/>
            <person name="Buell C.R."/>
            <person name="Matsumoto T."/>
        </authorList>
    </citation>
    <scope>NUCLEOTIDE SEQUENCE [LARGE SCALE GENOMIC DNA]</scope>
    <source>
        <strain evidence="3">cv. Nipponbare</strain>
    </source>
</reference>
<feature type="compositionally biased region" description="Low complexity" evidence="1">
    <location>
        <begin position="11"/>
        <end position="22"/>
    </location>
</feature>
<accession>A0A0P0XU23</accession>
<sequence>MVGRWQPIRPPSMSETSSASWTPSPPPPLPKSSATVTTEDILFHPDFQASAAPRATVANGMCLRLNHLASPLTPRLQPPLGPQPPQLRRSPSGLVGCFRP</sequence>
<evidence type="ECO:0000256" key="1">
    <source>
        <dbReference type="SAM" id="MobiDB-lite"/>
    </source>
</evidence>
<proteinExistence type="predicted"/>
<dbReference type="AlphaFoldDB" id="A0A0P0XU23"/>
<dbReference type="EMBL" id="AP014966">
    <property type="protein sequence ID" value="BAT10790.1"/>
    <property type="molecule type" value="Genomic_DNA"/>
</dbReference>
<gene>
    <name evidence="2" type="ordered locus">Os10g0408020</name>
    <name evidence="2" type="ORF">OSNPB_100408020</name>
</gene>
<evidence type="ECO:0000313" key="2">
    <source>
        <dbReference type="EMBL" id="BAT10790.1"/>
    </source>
</evidence>
<name>A0A0P0XU23_ORYSJ</name>
<feature type="region of interest" description="Disordered" evidence="1">
    <location>
        <begin position="71"/>
        <end position="100"/>
    </location>
</feature>
<reference evidence="3" key="1">
    <citation type="journal article" date="2005" name="Nature">
        <title>The map-based sequence of the rice genome.</title>
        <authorList>
            <consortium name="International rice genome sequencing project (IRGSP)"/>
            <person name="Matsumoto T."/>
            <person name="Wu J."/>
            <person name="Kanamori H."/>
            <person name="Katayose Y."/>
            <person name="Fujisawa M."/>
            <person name="Namiki N."/>
            <person name="Mizuno H."/>
            <person name="Yamamoto K."/>
            <person name="Antonio B.A."/>
            <person name="Baba T."/>
            <person name="Sakata K."/>
            <person name="Nagamura Y."/>
            <person name="Aoki H."/>
            <person name="Arikawa K."/>
            <person name="Arita K."/>
            <person name="Bito T."/>
            <person name="Chiden Y."/>
            <person name="Fujitsuka N."/>
            <person name="Fukunaka R."/>
            <person name="Hamada M."/>
            <person name="Harada C."/>
            <person name="Hayashi A."/>
            <person name="Hijishita S."/>
            <person name="Honda M."/>
            <person name="Hosokawa S."/>
            <person name="Ichikawa Y."/>
            <person name="Idonuma A."/>
            <person name="Iijima M."/>
            <person name="Ikeda M."/>
            <person name="Ikeno M."/>
            <person name="Ito K."/>
            <person name="Ito S."/>
            <person name="Ito T."/>
            <person name="Ito Y."/>
            <person name="Ito Y."/>
            <person name="Iwabuchi A."/>
            <person name="Kamiya K."/>
            <person name="Karasawa W."/>
            <person name="Kurita K."/>
            <person name="Katagiri S."/>
            <person name="Kikuta A."/>
            <person name="Kobayashi H."/>
            <person name="Kobayashi N."/>
            <person name="Machita K."/>
            <person name="Maehara T."/>
            <person name="Masukawa M."/>
            <person name="Mizubayashi T."/>
            <person name="Mukai Y."/>
            <person name="Nagasaki H."/>
            <person name="Nagata Y."/>
            <person name="Naito S."/>
            <person name="Nakashima M."/>
            <person name="Nakama Y."/>
            <person name="Nakamichi Y."/>
            <person name="Nakamura M."/>
            <person name="Meguro A."/>
            <person name="Negishi M."/>
            <person name="Ohta I."/>
            <person name="Ohta T."/>
            <person name="Okamoto M."/>
            <person name="Ono N."/>
            <person name="Saji S."/>
            <person name="Sakaguchi M."/>
            <person name="Sakai K."/>
            <person name="Shibata M."/>
            <person name="Shimokawa T."/>
            <person name="Song J."/>
            <person name="Takazaki Y."/>
            <person name="Terasawa K."/>
            <person name="Tsugane M."/>
            <person name="Tsuji K."/>
            <person name="Ueda S."/>
            <person name="Waki K."/>
            <person name="Yamagata H."/>
            <person name="Yamamoto M."/>
            <person name="Yamamoto S."/>
            <person name="Yamane H."/>
            <person name="Yoshiki S."/>
            <person name="Yoshihara R."/>
            <person name="Yukawa K."/>
            <person name="Zhong H."/>
            <person name="Yano M."/>
            <person name="Yuan Q."/>
            <person name="Ouyang S."/>
            <person name="Liu J."/>
            <person name="Jones K.M."/>
            <person name="Gansberger K."/>
            <person name="Moffat K."/>
            <person name="Hill J."/>
            <person name="Bera J."/>
            <person name="Fadrosh D."/>
            <person name="Jin S."/>
            <person name="Johri S."/>
            <person name="Kim M."/>
            <person name="Overton L."/>
            <person name="Reardon M."/>
            <person name="Tsitrin T."/>
            <person name="Vuong H."/>
            <person name="Weaver B."/>
            <person name="Ciecko A."/>
            <person name="Tallon L."/>
            <person name="Jackson J."/>
            <person name="Pai G."/>
            <person name="Aken S.V."/>
            <person name="Utterback T."/>
            <person name="Reidmuller S."/>
            <person name="Feldblyum T."/>
            <person name="Hsiao J."/>
            <person name="Zismann V."/>
            <person name="Iobst S."/>
            <person name="de Vazeille A.R."/>
            <person name="Buell C.R."/>
            <person name="Ying K."/>
            <person name="Li Y."/>
            <person name="Lu T."/>
            <person name="Huang Y."/>
            <person name="Zhao Q."/>
            <person name="Feng Q."/>
            <person name="Zhang L."/>
            <person name="Zhu J."/>
            <person name="Weng Q."/>
            <person name="Mu J."/>
            <person name="Lu Y."/>
            <person name="Fan D."/>
            <person name="Liu Y."/>
            <person name="Guan J."/>
            <person name="Zhang Y."/>
            <person name="Yu S."/>
            <person name="Liu X."/>
            <person name="Zhang Y."/>
            <person name="Hong G."/>
            <person name="Han B."/>
            <person name="Choisne N."/>
            <person name="Demange N."/>
            <person name="Orjeda G."/>
            <person name="Samain S."/>
            <person name="Cattolico L."/>
            <person name="Pelletier E."/>
            <person name="Couloux A."/>
            <person name="Segurens B."/>
            <person name="Wincker P."/>
            <person name="D'Hont A."/>
            <person name="Scarpelli C."/>
            <person name="Weissenbach J."/>
            <person name="Salanoubat M."/>
            <person name="Quetier F."/>
            <person name="Yu Y."/>
            <person name="Kim H.R."/>
            <person name="Rambo T."/>
            <person name="Currie J."/>
            <person name="Collura K."/>
            <person name="Luo M."/>
            <person name="Yang T."/>
            <person name="Ammiraju J.S.S."/>
            <person name="Engler F."/>
            <person name="Soderlund C."/>
            <person name="Wing R.A."/>
            <person name="Palmer L.E."/>
            <person name="de la Bastide M."/>
            <person name="Spiegel L."/>
            <person name="Nascimento L."/>
            <person name="Zutavern T."/>
            <person name="O'Shaughnessy A."/>
            <person name="Dike S."/>
            <person name="Dedhia N."/>
            <person name="Preston R."/>
            <person name="Balija V."/>
            <person name="McCombie W.R."/>
            <person name="Chow T."/>
            <person name="Chen H."/>
            <person name="Chung M."/>
            <person name="Chen C."/>
            <person name="Shaw J."/>
            <person name="Wu H."/>
            <person name="Hsiao K."/>
            <person name="Chao Y."/>
            <person name="Chu M."/>
            <person name="Cheng C."/>
            <person name="Hour A."/>
            <person name="Lee P."/>
            <person name="Lin S."/>
            <person name="Lin Y."/>
            <person name="Liou J."/>
            <person name="Liu S."/>
            <person name="Hsing Y."/>
            <person name="Raghuvanshi S."/>
            <person name="Mohanty A."/>
            <person name="Bharti A.K."/>
            <person name="Gaur A."/>
            <person name="Gupta V."/>
            <person name="Kumar D."/>
            <person name="Ravi V."/>
            <person name="Vij S."/>
            <person name="Kapur A."/>
            <person name="Khurana P."/>
            <person name="Khurana P."/>
            <person name="Khurana J.P."/>
            <person name="Tyagi A.K."/>
            <person name="Gaikwad K."/>
            <person name="Singh A."/>
            <person name="Dalal V."/>
            <person name="Srivastava S."/>
            <person name="Dixit A."/>
            <person name="Pal A.K."/>
            <person name="Ghazi I.A."/>
            <person name="Yadav M."/>
            <person name="Pandit A."/>
            <person name="Bhargava A."/>
            <person name="Sureshbabu K."/>
            <person name="Batra K."/>
            <person name="Sharma T.R."/>
            <person name="Mohapatra T."/>
            <person name="Singh N.K."/>
            <person name="Messing J."/>
            <person name="Nelson A.B."/>
            <person name="Fuks G."/>
            <person name="Kavchok S."/>
            <person name="Keizer G."/>
            <person name="Linton E."/>
            <person name="Llaca V."/>
            <person name="Song R."/>
            <person name="Tanyolac B."/>
            <person name="Young S."/>
            <person name="Ho-Il K."/>
            <person name="Hahn J.H."/>
            <person name="Sangsakoo G."/>
            <person name="Vanavichit A."/>
            <person name="de Mattos Luiz.A.T."/>
            <person name="Zimmer P.D."/>
            <person name="Malone G."/>
            <person name="Dellagostin O."/>
            <person name="de Oliveira A.C."/>
            <person name="Bevan M."/>
            <person name="Bancroft I."/>
            <person name="Minx P."/>
            <person name="Cordum H."/>
            <person name="Wilson R."/>
            <person name="Cheng Z."/>
            <person name="Jin W."/>
            <person name="Jiang J."/>
            <person name="Leong S.A."/>
            <person name="Iwama H."/>
            <person name="Gojobori T."/>
            <person name="Itoh T."/>
            <person name="Niimura Y."/>
            <person name="Fujii Y."/>
            <person name="Habara T."/>
            <person name="Sakai H."/>
            <person name="Sato Y."/>
            <person name="Wilson G."/>
            <person name="Kumar K."/>
            <person name="McCouch S."/>
            <person name="Juretic N."/>
            <person name="Hoen D."/>
            <person name="Wright S."/>
            <person name="Bruskiewich R."/>
            <person name="Bureau T."/>
            <person name="Miyao A."/>
            <person name="Hirochika H."/>
            <person name="Nishikawa T."/>
            <person name="Kadowaki K."/>
            <person name="Sugiura M."/>
            <person name="Burr B."/>
            <person name="Sasaki T."/>
        </authorList>
    </citation>
    <scope>NUCLEOTIDE SEQUENCE [LARGE SCALE GENOMIC DNA]</scope>
    <source>
        <strain evidence="3">cv. Nipponbare</strain>
    </source>
</reference>
<feature type="compositionally biased region" description="Pro residues" evidence="1">
    <location>
        <begin position="76"/>
        <end position="85"/>
    </location>
</feature>
<dbReference type="InParanoid" id="A0A0P0XU23"/>